<comment type="caution">
    <text evidence="1">The sequence shown here is derived from an EMBL/GenBank/DDBJ whole genome shotgun (WGS) entry which is preliminary data.</text>
</comment>
<evidence type="ECO:0000313" key="2">
    <source>
        <dbReference type="Proteomes" id="UP001145114"/>
    </source>
</evidence>
<gene>
    <name evidence="1" type="primary">PSMA4</name>
    <name evidence="1" type="ORF">EV182_006367</name>
</gene>
<feature type="non-terminal residue" evidence="1">
    <location>
        <position position="146"/>
    </location>
</feature>
<dbReference type="Proteomes" id="UP001145114">
    <property type="component" value="Unassembled WGS sequence"/>
</dbReference>
<sequence>MSRRFDSRTNIFDPSGRIRQVENALEAVNHGSLVIGIKCSDGVLLCAERGDQSKLLEPQQEKIYKIDSHIVTGVVGVNSDGNTLVTRTRHQAQAHLKTFNSPITTEKLVNYVAQLKHVYTQYGGMRPFGVAMLIAGYDAATSEYQL</sequence>
<reference evidence="1" key="1">
    <citation type="submission" date="2022-06" db="EMBL/GenBank/DDBJ databases">
        <title>Phylogenomic reconstructions and comparative analyses of Kickxellomycotina fungi.</title>
        <authorList>
            <person name="Reynolds N.K."/>
            <person name="Stajich J.E."/>
            <person name="Barry K."/>
            <person name="Grigoriev I.V."/>
            <person name="Crous P."/>
            <person name="Smith M.E."/>
        </authorList>
    </citation>
    <scope>NUCLEOTIDE SEQUENCE</scope>
    <source>
        <strain evidence="1">RSA 2271</strain>
    </source>
</reference>
<organism evidence="1 2">
    <name type="scientific">Spiromyces aspiralis</name>
    <dbReference type="NCBI Taxonomy" id="68401"/>
    <lineage>
        <taxon>Eukaryota</taxon>
        <taxon>Fungi</taxon>
        <taxon>Fungi incertae sedis</taxon>
        <taxon>Zoopagomycota</taxon>
        <taxon>Kickxellomycotina</taxon>
        <taxon>Kickxellomycetes</taxon>
        <taxon>Kickxellales</taxon>
        <taxon>Kickxellaceae</taxon>
        <taxon>Spiromyces</taxon>
    </lineage>
</organism>
<proteinExistence type="predicted"/>
<name>A0ACC1HBY6_9FUNG</name>
<accession>A0ACC1HBY6</accession>
<keyword evidence="1" id="KW-0647">Proteasome</keyword>
<keyword evidence="1" id="KW-0378">Hydrolase</keyword>
<dbReference type="EMBL" id="JAMZIH010007734">
    <property type="protein sequence ID" value="KAJ1672851.1"/>
    <property type="molecule type" value="Genomic_DNA"/>
</dbReference>
<evidence type="ECO:0000313" key="1">
    <source>
        <dbReference type="EMBL" id="KAJ1672851.1"/>
    </source>
</evidence>
<keyword evidence="2" id="KW-1185">Reference proteome</keyword>
<dbReference type="EC" id="3.4.25.1" evidence="1"/>
<protein>
    <submittedName>
        <fullName evidence="1">Proteasome subunit alpha type-4</fullName>
        <ecNumber evidence="1">3.4.25.1</ecNumber>
    </submittedName>
</protein>